<feature type="signal peptide" evidence="1">
    <location>
        <begin position="1"/>
        <end position="26"/>
    </location>
</feature>
<dbReference type="Proteomes" id="UP000295124">
    <property type="component" value="Unassembled WGS sequence"/>
</dbReference>
<sequence>MRLRRTFATAATALLLLTGSIGTAYAAVPDEDADGPDTSTMTNPAMTVTAAATARPLAAKTQAGPDTTKCRFFGTYWGETCFQWVGDNQWVRDLQENGWATVVHVQTNYGKDNYCQSLPAAQGWDYCDFDHKEGKCVRFRFYELKNGTTRNFTVWSNWYGTEYGSLC</sequence>
<dbReference type="AlphaFoldDB" id="A0A4R4ZV92"/>
<dbReference type="OrthoDB" id="3830608at2"/>
<evidence type="ECO:0000256" key="1">
    <source>
        <dbReference type="SAM" id="SignalP"/>
    </source>
</evidence>
<name>A0A4R4ZV92_9ACTN</name>
<gene>
    <name evidence="2" type="ORF">E1263_01895</name>
</gene>
<comment type="caution">
    <text evidence="2">The sequence shown here is derived from an EMBL/GenBank/DDBJ whole genome shotgun (WGS) entry which is preliminary data.</text>
</comment>
<evidence type="ECO:0008006" key="4">
    <source>
        <dbReference type="Google" id="ProtNLM"/>
    </source>
</evidence>
<evidence type="ECO:0000313" key="2">
    <source>
        <dbReference type="EMBL" id="TDD63083.1"/>
    </source>
</evidence>
<evidence type="ECO:0000313" key="3">
    <source>
        <dbReference type="Proteomes" id="UP000295124"/>
    </source>
</evidence>
<protein>
    <recommendedName>
        <fullName evidence="4">Secreted protein</fullName>
    </recommendedName>
</protein>
<dbReference type="RefSeq" id="WP_132164638.1">
    <property type="nucleotide sequence ID" value="NZ_SMKX01000003.1"/>
</dbReference>
<reference evidence="2 3" key="1">
    <citation type="submission" date="2019-03" db="EMBL/GenBank/DDBJ databases">
        <title>Draft genome sequences of novel Actinobacteria.</title>
        <authorList>
            <person name="Sahin N."/>
            <person name="Ay H."/>
            <person name="Saygin H."/>
        </authorList>
    </citation>
    <scope>NUCLEOTIDE SEQUENCE [LARGE SCALE GENOMIC DNA]</scope>
    <source>
        <strain evidence="2 3">JCM 13523</strain>
    </source>
</reference>
<dbReference type="EMBL" id="SMKX01000003">
    <property type="protein sequence ID" value="TDD63083.1"/>
    <property type="molecule type" value="Genomic_DNA"/>
</dbReference>
<accession>A0A4R4ZV92</accession>
<keyword evidence="1" id="KW-0732">Signal</keyword>
<keyword evidence="3" id="KW-1185">Reference proteome</keyword>
<feature type="chain" id="PRO_5020229660" description="Secreted protein" evidence="1">
    <location>
        <begin position="27"/>
        <end position="167"/>
    </location>
</feature>
<proteinExistence type="predicted"/>
<organism evidence="2 3">
    <name type="scientific">Kribbella antibiotica</name>
    <dbReference type="NCBI Taxonomy" id="190195"/>
    <lineage>
        <taxon>Bacteria</taxon>
        <taxon>Bacillati</taxon>
        <taxon>Actinomycetota</taxon>
        <taxon>Actinomycetes</taxon>
        <taxon>Propionibacteriales</taxon>
        <taxon>Kribbellaceae</taxon>
        <taxon>Kribbella</taxon>
    </lineage>
</organism>